<keyword evidence="1" id="KW-0496">Mitochondrion</keyword>
<proteinExistence type="predicted"/>
<dbReference type="AlphaFoldDB" id="A0A117NHK3"/>
<gene>
    <name evidence="1" type="ORF">ABT39_MTgene4516</name>
</gene>
<evidence type="ECO:0000313" key="1">
    <source>
        <dbReference type="EMBL" id="KUM48501.1"/>
    </source>
</evidence>
<name>A0A117NHK3_PICGL</name>
<dbReference type="EMBL" id="LKAM01000005">
    <property type="protein sequence ID" value="KUM48501.1"/>
    <property type="molecule type" value="Genomic_DNA"/>
</dbReference>
<organism evidence="1">
    <name type="scientific">Picea glauca</name>
    <name type="common">White spruce</name>
    <name type="synonym">Pinus glauca</name>
    <dbReference type="NCBI Taxonomy" id="3330"/>
    <lineage>
        <taxon>Eukaryota</taxon>
        <taxon>Viridiplantae</taxon>
        <taxon>Streptophyta</taxon>
        <taxon>Embryophyta</taxon>
        <taxon>Tracheophyta</taxon>
        <taxon>Spermatophyta</taxon>
        <taxon>Pinopsida</taxon>
        <taxon>Pinidae</taxon>
        <taxon>Conifers I</taxon>
        <taxon>Pinales</taxon>
        <taxon>Pinaceae</taxon>
        <taxon>Picea</taxon>
    </lineage>
</organism>
<geneLocation type="mitochondrion" evidence="1"/>
<protein>
    <submittedName>
        <fullName evidence="1">Uncharacterized protein</fullName>
    </submittedName>
</protein>
<accession>A0A117NHK3</accession>
<sequence length="60" mass="7332">MRRRLEAMRDLRRCDMIRKKMSCFALTHEWMSDFVPRPFWSSHLTYLKSNTLRLSLSLDP</sequence>
<comment type="caution">
    <text evidence="1">The sequence shown here is derived from an EMBL/GenBank/DDBJ whole genome shotgun (WGS) entry which is preliminary data.</text>
</comment>
<reference evidence="1" key="1">
    <citation type="journal article" date="2015" name="Genome Biol. Evol.">
        <title>Organellar Genomes of White Spruce (Picea glauca): Assembly and Annotation.</title>
        <authorList>
            <person name="Jackman S.D."/>
            <person name="Warren R.L."/>
            <person name="Gibb E.A."/>
            <person name="Vandervalk B.P."/>
            <person name="Mohamadi H."/>
            <person name="Chu J."/>
            <person name="Raymond A."/>
            <person name="Pleasance S."/>
            <person name="Coope R."/>
            <person name="Wildung M.R."/>
            <person name="Ritland C.E."/>
            <person name="Bousquet J."/>
            <person name="Jones S.J."/>
            <person name="Bohlmann J."/>
            <person name="Birol I."/>
        </authorList>
    </citation>
    <scope>NUCLEOTIDE SEQUENCE [LARGE SCALE GENOMIC DNA]</scope>
    <source>
        <tissue evidence="1">Flushing bud</tissue>
    </source>
</reference>